<feature type="region of interest" description="Disordered" evidence="1">
    <location>
        <begin position="81"/>
        <end position="133"/>
    </location>
</feature>
<dbReference type="Proteomes" id="UP000644610">
    <property type="component" value="Unassembled WGS sequence"/>
</dbReference>
<proteinExistence type="predicted"/>
<protein>
    <submittedName>
        <fullName evidence="3">Uncharacterized protein</fullName>
    </submittedName>
</protein>
<feature type="region of interest" description="Disordered" evidence="1">
    <location>
        <begin position="1"/>
        <end position="43"/>
    </location>
</feature>
<keyword evidence="2" id="KW-1133">Transmembrane helix</keyword>
<feature type="transmembrane region" description="Helical" evidence="2">
    <location>
        <begin position="50"/>
        <end position="74"/>
    </location>
</feature>
<keyword evidence="4" id="KW-1185">Reference proteome</keyword>
<feature type="compositionally biased region" description="Low complexity" evidence="1">
    <location>
        <begin position="82"/>
        <end position="107"/>
    </location>
</feature>
<gene>
    <name evidence="3" type="ORF">Psi02_76240</name>
</gene>
<accession>A0A8J3XSJ3</accession>
<name>A0A8J3XSJ3_9ACTN</name>
<dbReference type="AlphaFoldDB" id="A0A8J3XSJ3"/>
<sequence length="300" mass="31517">MAHDPGPDHFHAGQPPQGPSHQPASWQHAYGQPGTFPPPPPQPRKRKGPIFWLLVVVVPFLLLVSCVTVVATAVSNLPAAVTSPPTKQAAAATAPPTAVDETPAGDAATEEAADPTPAAKPEPKPKTYKGTGSRVVRIQRTDEIRLVTSTARGSGNFAVWSIGPDGDEQDLLANDIGSHKGTRLMNINGEETVALKVEADGPWTIAIKPVTTARQWSTTKAAGKGDDVLILNPSSSGFQTITSKFTGSGNFTVYGYDGDGNESLLANEIDRSTAENTLPDGTFLVRVEGMGAWTLARTGL</sequence>
<dbReference type="EMBL" id="BOOQ01000063">
    <property type="protein sequence ID" value="GII51200.1"/>
    <property type="molecule type" value="Genomic_DNA"/>
</dbReference>
<feature type="compositionally biased region" description="Basic and acidic residues" evidence="1">
    <location>
        <begin position="1"/>
        <end position="11"/>
    </location>
</feature>
<keyword evidence="2" id="KW-0472">Membrane</keyword>
<evidence type="ECO:0000256" key="1">
    <source>
        <dbReference type="SAM" id="MobiDB-lite"/>
    </source>
</evidence>
<evidence type="ECO:0000256" key="2">
    <source>
        <dbReference type="SAM" id="Phobius"/>
    </source>
</evidence>
<reference evidence="3" key="1">
    <citation type="submission" date="2021-01" db="EMBL/GenBank/DDBJ databases">
        <title>Whole genome shotgun sequence of Planotetraspora silvatica NBRC 100141.</title>
        <authorList>
            <person name="Komaki H."/>
            <person name="Tamura T."/>
        </authorList>
    </citation>
    <scope>NUCLEOTIDE SEQUENCE</scope>
    <source>
        <strain evidence="3">NBRC 100141</strain>
    </source>
</reference>
<organism evidence="3 4">
    <name type="scientific">Planotetraspora silvatica</name>
    <dbReference type="NCBI Taxonomy" id="234614"/>
    <lineage>
        <taxon>Bacteria</taxon>
        <taxon>Bacillati</taxon>
        <taxon>Actinomycetota</taxon>
        <taxon>Actinomycetes</taxon>
        <taxon>Streptosporangiales</taxon>
        <taxon>Streptosporangiaceae</taxon>
        <taxon>Planotetraspora</taxon>
    </lineage>
</organism>
<comment type="caution">
    <text evidence="3">The sequence shown here is derived from an EMBL/GenBank/DDBJ whole genome shotgun (WGS) entry which is preliminary data.</text>
</comment>
<evidence type="ECO:0000313" key="4">
    <source>
        <dbReference type="Proteomes" id="UP000644610"/>
    </source>
</evidence>
<keyword evidence="2" id="KW-0812">Transmembrane</keyword>
<evidence type="ECO:0000313" key="3">
    <source>
        <dbReference type="EMBL" id="GII51200.1"/>
    </source>
</evidence>